<accession>A0ABD5UER2</accession>
<proteinExistence type="predicted"/>
<evidence type="ECO:0000313" key="1">
    <source>
        <dbReference type="EMBL" id="MFC6838040.1"/>
    </source>
</evidence>
<dbReference type="Proteomes" id="UP001596406">
    <property type="component" value="Unassembled WGS sequence"/>
</dbReference>
<comment type="caution">
    <text evidence="1">The sequence shown here is derived from an EMBL/GenBank/DDBJ whole genome shotgun (WGS) entry which is preliminary data.</text>
</comment>
<evidence type="ECO:0008006" key="3">
    <source>
        <dbReference type="Google" id="ProtNLM"/>
    </source>
</evidence>
<dbReference type="AlphaFoldDB" id="A0ABD5UER2"/>
<keyword evidence="2" id="KW-1185">Reference proteome</keyword>
<dbReference type="RefSeq" id="WP_304449760.1">
    <property type="nucleotide sequence ID" value="NZ_JARRAH010000003.1"/>
</dbReference>
<gene>
    <name evidence="1" type="ORF">ACFQHK_16280</name>
</gene>
<protein>
    <recommendedName>
        <fullName evidence="3">Small CPxCG-related zinc finger protein</fullName>
    </recommendedName>
</protein>
<evidence type="ECO:0000313" key="2">
    <source>
        <dbReference type="Proteomes" id="UP001596406"/>
    </source>
</evidence>
<dbReference type="EMBL" id="JBHSXM010000003">
    <property type="protein sequence ID" value="MFC6838040.1"/>
    <property type="molecule type" value="Genomic_DNA"/>
</dbReference>
<reference evidence="1 2" key="1">
    <citation type="journal article" date="2019" name="Int. J. Syst. Evol. Microbiol.">
        <title>The Global Catalogue of Microorganisms (GCM) 10K type strain sequencing project: providing services to taxonomists for standard genome sequencing and annotation.</title>
        <authorList>
            <consortium name="The Broad Institute Genomics Platform"/>
            <consortium name="The Broad Institute Genome Sequencing Center for Infectious Disease"/>
            <person name="Wu L."/>
            <person name="Ma J."/>
        </authorList>
    </citation>
    <scope>NUCLEOTIDE SEQUENCE [LARGE SCALE GENOMIC DNA]</scope>
    <source>
        <strain evidence="1 2">PSRA2</strain>
    </source>
</reference>
<organism evidence="1 2">
    <name type="scientific">Halomarina ordinaria</name>
    <dbReference type="NCBI Taxonomy" id="3033939"/>
    <lineage>
        <taxon>Archaea</taxon>
        <taxon>Methanobacteriati</taxon>
        <taxon>Methanobacteriota</taxon>
        <taxon>Stenosarchaea group</taxon>
        <taxon>Halobacteria</taxon>
        <taxon>Halobacteriales</taxon>
        <taxon>Natronomonadaceae</taxon>
        <taxon>Halomarina</taxon>
    </lineage>
</organism>
<name>A0ABD5UER2_9EURY</name>
<sequence length="65" mass="7084">MNGECYFCRGIVLAGEADDLVLDRHGDHRVYVHRECAEGHGLVDEPTDEEGVAVTCPECGVAETH</sequence>